<dbReference type="EMBL" id="CP095074">
    <property type="protein sequence ID" value="UOQ94679.1"/>
    <property type="molecule type" value="Genomic_DNA"/>
</dbReference>
<dbReference type="Proteomes" id="UP000831880">
    <property type="component" value="Chromosome"/>
</dbReference>
<accession>A0ABY4H3I4</accession>
<name>A0ABY4H3I4_9BACI</name>
<keyword evidence="1" id="KW-0472">Membrane</keyword>
<feature type="transmembrane region" description="Helical" evidence="1">
    <location>
        <begin position="20"/>
        <end position="40"/>
    </location>
</feature>
<keyword evidence="3" id="KW-1185">Reference proteome</keyword>
<protein>
    <submittedName>
        <fullName evidence="2">Uncharacterized protein</fullName>
    </submittedName>
</protein>
<reference evidence="2 3" key="1">
    <citation type="submission" date="2022-04" db="EMBL/GenBank/DDBJ databases">
        <title>Halobacillus sp. isolated from saltern.</title>
        <authorList>
            <person name="Won M."/>
            <person name="Lee C.-M."/>
            <person name="Woen H.-Y."/>
            <person name="Kwon S.-W."/>
        </authorList>
    </citation>
    <scope>NUCLEOTIDE SEQUENCE [LARGE SCALE GENOMIC DNA]</scope>
    <source>
        <strain evidence="2 3">SSTM10-2</strain>
    </source>
</reference>
<evidence type="ECO:0000313" key="3">
    <source>
        <dbReference type="Proteomes" id="UP000831880"/>
    </source>
</evidence>
<dbReference type="RefSeq" id="WP_244754522.1">
    <property type="nucleotide sequence ID" value="NZ_CP095074.1"/>
</dbReference>
<evidence type="ECO:0000256" key="1">
    <source>
        <dbReference type="SAM" id="Phobius"/>
    </source>
</evidence>
<gene>
    <name evidence="2" type="ORF">MUO14_06955</name>
</gene>
<proteinExistence type="predicted"/>
<sequence length="52" mass="5985">MTDALLDFMLGPMRVIGDVYYEYQVIFNTLVVGFALYKMIFRGKKTQQSSAN</sequence>
<keyword evidence="1" id="KW-0812">Transmembrane</keyword>
<keyword evidence="1" id="KW-1133">Transmembrane helix</keyword>
<organism evidence="2 3">
    <name type="scientific">Halobacillus shinanisalinarum</name>
    <dbReference type="NCBI Taxonomy" id="2932258"/>
    <lineage>
        <taxon>Bacteria</taxon>
        <taxon>Bacillati</taxon>
        <taxon>Bacillota</taxon>
        <taxon>Bacilli</taxon>
        <taxon>Bacillales</taxon>
        <taxon>Bacillaceae</taxon>
        <taxon>Halobacillus</taxon>
    </lineage>
</organism>
<evidence type="ECO:0000313" key="2">
    <source>
        <dbReference type="EMBL" id="UOQ94679.1"/>
    </source>
</evidence>